<dbReference type="OrthoDB" id="6260732at2759"/>
<keyword evidence="7" id="KW-1185">Reference proteome</keyword>
<evidence type="ECO:0000259" key="5">
    <source>
        <dbReference type="SMART" id="SM01349"/>
    </source>
</evidence>
<dbReference type="Pfam" id="PF08623">
    <property type="entry name" value="TIP120"/>
    <property type="match status" value="1"/>
</dbReference>
<proteinExistence type="inferred from homology"/>
<protein>
    <submittedName>
        <fullName evidence="6">28448_t:CDS:1</fullName>
    </submittedName>
</protein>
<evidence type="ECO:0000256" key="3">
    <source>
        <dbReference type="ARBA" id="ARBA00022786"/>
    </source>
</evidence>
<dbReference type="InterPro" id="IPR013932">
    <property type="entry name" value="TATA-bd_TIP120"/>
</dbReference>
<comment type="similarity">
    <text evidence="1">Belongs to the CAND family.</text>
</comment>
<dbReference type="EMBL" id="CAJVPY010002620">
    <property type="protein sequence ID" value="CAG8566741.1"/>
    <property type="molecule type" value="Genomic_DNA"/>
</dbReference>
<evidence type="ECO:0000256" key="2">
    <source>
        <dbReference type="ARBA" id="ARBA00022737"/>
    </source>
</evidence>
<dbReference type="InterPro" id="IPR016024">
    <property type="entry name" value="ARM-type_fold"/>
</dbReference>
<feature type="region of interest" description="Disordered" evidence="4">
    <location>
        <begin position="309"/>
        <end position="346"/>
    </location>
</feature>
<dbReference type="SUPFAM" id="SSF48371">
    <property type="entry name" value="ARM repeat"/>
    <property type="match status" value="1"/>
</dbReference>
<evidence type="ECO:0000313" key="6">
    <source>
        <dbReference type="EMBL" id="CAG8566741.1"/>
    </source>
</evidence>
<dbReference type="PANTHER" id="PTHR12696">
    <property type="entry name" value="TIP120"/>
    <property type="match status" value="1"/>
</dbReference>
<dbReference type="Proteomes" id="UP000789405">
    <property type="component" value="Unassembled WGS sequence"/>
</dbReference>
<dbReference type="Gene3D" id="1.25.10.10">
    <property type="entry name" value="Leucine-rich Repeat Variant"/>
    <property type="match status" value="2"/>
</dbReference>
<organism evidence="6 7">
    <name type="scientific">Dentiscutata erythropus</name>
    <dbReference type="NCBI Taxonomy" id="1348616"/>
    <lineage>
        <taxon>Eukaryota</taxon>
        <taxon>Fungi</taxon>
        <taxon>Fungi incertae sedis</taxon>
        <taxon>Mucoromycota</taxon>
        <taxon>Glomeromycotina</taxon>
        <taxon>Glomeromycetes</taxon>
        <taxon>Diversisporales</taxon>
        <taxon>Gigasporaceae</taxon>
        <taxon>Dentiscutata</taxon>
    </lineage>
</organism>
<dbReference type="Pfam" id="PF25782">
    <property type="entry name" value="TPR_CAND1"/>
    <property type="match status" value="1"/>
</dbReference>
<dbReference type="InterPro" id="IPR011989">
    <property type="entry name" value="ARM-like"/>
</dbReference>
<feature type="region of interest" description="Disordered" evidence="4">
    <location>
        <begin position="414"/>
        <end position="440"/>
    </location>
</feature>
<name>A0A9N9BK51_9GLOM</name>
<dbReference type="GO" id="GO:0010265">
    <property type="term" value="P:SCF complex assembly"/>
    <property type="evidence" value="ECO:0007669"/>
    <property type="project" value="InterPro"/>
</dbReference>
<reference evidence="6" key="1">
    <citation type="submission" date="2021-06" db="EMBL/GenBank/DDBJ databases">
        <authorList>
            <person name="Kallberg Y."/>
            <person name="Tangrot J."/>
            <person name="Rosling A."/>
        </authorList>
    </citation>
    <scope>NUCLEOTIDE SEQUENCE</scope>
    <source>
        <strain evidence="6">MA453B</strain>
    </source>
</reference>
<dbReference type="SMART" id="SM01349">
    <property type="entry name" value="TOG"/>
    <property type="match status" value="1"/>
</dbReference>
<accession>A0A9N9BK51</accession>
<keyword evidence="2" id="KW-0677">Repeat</keyword>
<keyword evidence="3" id="KW-0833">Ubl conjugation pathway</keyword>
<gene>
    <name evidence="6" type="ORF">DERYTH_LOCUS6005</name>
</gene>
<evidence type="ECO:0000256" key="1">
    <source>
        <dbReference type="ARBA" id="ARBA00007657"/>
    </source>
</evidence>
<evidence type="ECO:0000313" key="7">
    <source>
        <dbReference type="Proteomes" id="UP000789405"/>
    </source>
</evidence>
<comment type="caution">
    <text evidence="6">The sequence shown here is derived from an EMBL/GenBank/DDBJ whole genome shotgun (WGS) entry which is preliminary data.</text>
</comment>
<sequence length="1187" mass="133661">MSHTVLGLLEKMDSNDTDFRYMAANDLMNDLQKPDFTLDETNEKKVVQKVLKLMDDANGEVQNLAVKCLAPLVKKVRETQLAEIIDKLCEYATQKKEELRDIAGIGLKTVIVEIPSNSPNAGSVVQRLIPKLLSQLENSKATYEVQMDTLDILSELLARFGSSVGNNVASQKRIQNVLVPLLSHSRPAFRKRTTTALGNLVTHTPDDLFNELVQKLLAEFERAQNQKDNLKTLIQCVGTLSAPRLGKYLPQFLPLVFVNININDDELRENCLQALESFVLRCPTEITPDINTIIDLGLVYLKYDPNYNSDEMADDDDDANMDEDEEMATEDEEEEEDDEDYSDDDDISWKVRRSSSKLLASIIGTRHELLSQLYNNVAPALVSRFKEREESVRVDILQTFIVLLRQTHVYGGDGYIPRENDHEPKRRRAIGPSESQESPKQMLRNLVPRLSRNLSKQLVSKSIITKQTGFLLLRELVTVLNGGLDNHLNTFIPAIESSLSTSSDTSHHHASTNSNLKIETLSFLRQLFKVHPPQVFHKYLARLCPPIISSVQDSFYKITSEAFLVCIELIKVIRPIEYQENTQTYNVQPLNPEFRRFILDIYNVTIARLSTPDADQEVKERSIMCLGVLISQAGDNLQDELKVCMPILLERLRNEVTRLTTVKTFTNIADSTICESEDVKIAIIGAIQEVASLLRKHHRQLKVAALVCLEVFVRRYGKFLTAESYSHVLVELTPHISDQDLHLLPLALNTVVSVLRTNPASLEPVNNDILPSIFQLVQSTLVQGAALDSLLILFRTLIETDEDHFNKLLNGLLSPIQKTQSEDIKSAAAFALGNVSAGNVSKYLPIVISEINSDQRKRYLLLHSLKEVYGVKALGPFADDIWNILFQSGENIEEGTRGVVAECLGKLTLANPNKFLPELQKRLRSDSAQTRGTVVTAIKFTFINQGQEYDELLRPLIVDFLSLIQDNDLNVRRLSLSTLNSAAHNKPYLIRNVLDQLLPLLYEETLVKDSLIHMVEMGPFKHKVDDGLDIRKANSAYECMYTLLETCLDKLEIFNFLTRVIEGLSDQHDIAILSHTMLIRLAHVAPTAVSQRLDETVEPLKGTLSYRMKDNAVKSEIDKNNELCRSAVRTAVVLNKLAEQAGSTPKFDAFVKDTKIGSWSDQYNIYQNELESKESGSGHVGDSMDTS</sequence>
<feature type="domain" description="TOG" evidence="5">
    <location>
        <begin position="4"/>
        <end position="229"/>
    </location>
</feature>
<feature type="compositionally biased region" description="Acidic residues" evidence="4">
    <location>
        <begin position="311"/>
        <end position="346"/>
    </location>
</feature>
<dbReference type="InterPro" id="IPR034085">
    <property type="entry name" value="TOG"/>
</dbReference>
<dbReference type="AlphaFoldDB" id="A0A9N9BK51"/>
<evidence type="ECO:0000256" key="4">
    <source>
        <dbReference type="SAM" id="MobiDB-lite"/>
    </source>
</evidence>
<dbReference type="InterPro" id="IPR039852">
    <property type="entry name" value="CAND1/CAND2"/>
</dbReference>